<dbReference type="InterPro" id="IPR025422">
    <property type="entry name" value="TGA_domain"/>
</dbReference>
<reference evidence="3" key="2">
    <citation type="submission" date="2021-03" db="UniProtKB">
        <authorList>
            <consortium name="EnsemblPlants"/>
        </authorList>
    </citation>
    <scope>IDENTIFICATION</scope>
</reference>
<evidence type="ECO:0000313" key="3">
    <source>
        <dbReference type="EnsemblPlants" id="AUR62007478-RA:cds"/>
    </source>
</evidence>
<dbReference type="PROSITE" id="PS51806">
    <property type="entry name" value="DOG1"/>
    <property type="match status" value="1"/>
</dbReference>
<name>A0A803L6I9_CHEQI</name>
<keyword evidence="1" id="KW-0472">Membrane</keyword>
<evidence type="ECO:0000256" key="1">
    <source>
        <dbReference type="SAM" id="Phobius"/>
    </source>
</evidence>
<protein>
    <recommendedName>
        <fullName evidence="2">DOG1 domain-containing protein</fullName>
    </recommendedName>
</protein>
<dbReference type="AlphaFoldDB" id="A0A803L6I9"/>
<keyword evidence="1" id="KW-1133">Transmembrane helix</keyword>
<dbReference type="GO" id="GO:0043565">
    <property type="term" value="F:sequence-specific DNA binding"/>
    <property type="evidence" value="ECO:0007669"/>
    <property type="project" value="InterPro"/>
</dbReference>
<keyword evidence="4" id="KW-1185">Reference proteome</keyword>
<sequence>MFLSSSSQIGETPSKNPFFGLAIFTPISSLISFVECGLRLMVPSVVARSRDTQADLVEKLGVGWRKNGENFEVDEVVGELVDKMTCVFLDANRLRRSVLADIMGTLNVYQAASFLEGLAKFYAGFWDPTLLANFKNPVD</sequence>
<evidence type="ECO:0000259" key="2">
    <source>
        <dbReference type="PROSITE" id="PS51806"/>
    </source>
</evidence>
<dbReference type="GO" id="GO:0006351">
    <property type="term" value="P:DNA-templated transcription"/>
    <property type="evidence" value="ECO:0007669"/>
    <property type="project" value="InterPro"/>
</dbReference>
<reference evidence="3" key="1">
    <citation type="journal article" date="2017" name="Nature">
        <title>The genome of Chenopodium quinoa.</title>
        <authorList>
            <person name="Jarvis D.E."/>
            <person name="Ho Y.S."/>
            <person name="Lightfoot D.J."/>
            <person name="Schmoeckel S.M."/>
            <person name="Li B."/>
            <person name="Borm T.J.A."/>
            <person name="Ohyanagi H."/>
            <person name="Mineta K."/>
            <person name="Michell C.T."/>
            <person name="Saber N."/>
            <person name="Kharbatia N.M."/>
            <person name="Rupper R.R."/>
            <person name="Sharp A.R."/>
            <person name="Dally N."/>
            <person name="Boughton B.A."/>
            <person name="Woo Y.H."/>
            <person name="Gao G."/>
            <person name="Schijlen E.G.W.M."/>
            <person name="Guo X."/>
            <person name="Momin A.A."/>
            <person name="Negrao S."/>
            <person name="Al-Babili S."/>
            <person name="Gehring C."/>
            <person name="Roessner U."/>
            <person name="Jung C."/>
            <person name="Murphy K."/>
            <person name="Arold S.T."/>
            <person name="Gojobori T."/>
            <person name="van der Linden C.G."/>
            <person name="van Loo E.N."/>
            <person name="Jellen E.N."/>
            <person name="Maughan P.J."/>
            <person name="Tester M."/>
        </authorList>
    </citation>
    <scope>NUCLEOTIDE SEQUENCE [LARGE SCALE GENOMIC DNA]</scope>
    <source>
        <strain evidence="3">cv. PI 614886</strain>
    </source>
</reference>
<dbReference type="Proteomes" id="UP000596660">
    <property type="component" value="Unplaced"/>
</dbReference>
<dbReference type="Gramene" id="AUR62007478-RA">
    <property type="protein sequence ID" value="AUR62007478-RA:cds"/>
    <property type="gene ID" value="AUR62007478"/>
</dbReference>
<evidence type="ECO:0000313" key="4">
    <source>
        <dbReference type="Proteomes" id="UP000596660"/>
    </source>
</evidence>
<feature type="transmembrane region" description="Helical" evidence="1">
    <location>
        <begin position="20"/>
        <end position="42"/>
    </location>
</feature>
<proteinExistence type="predicted"/>
<keyword evidence="1" id="KW-0812">Transmembrane</keyword>
<organism evidence="3 4">
    <name type="scientific">Chenopodium quinoa</name>
    <name type="common">Quinoa</name>
    <dbReference type="NCBI Taxonomy" id="63459"/>
    <lineage>
        <taxon>Eukaryota</taxon>
        <taxon>Viridiplantae</taxon>
        <taxon>Streptophyta</taxon>
        <taxon>Embryophyta</taxon>
        <taxon>Tracheophyta</taxon>
        <taxon>Spermatophyta</taxon>
        <taxon>Magnoliopsida</taxon>
        <taxon>eudicotyledons</taxon>
        <taxon>Gunneridae</taxon>
        <taxon>Pentapetalae</taxon>
        <taxon>Caryophyllales</taxon>
        <taxon>Chenopodiaceae</taxon>
        <taxon>Chenopodioideae</taxon>
        <taxon>Atripliceae</taxon>
        <taxon>Chenopodium</taxon>
    </lineage>
</organism>
<dbReference type="EnsemblPlants" id="AUR62007478-RA">
    <property type="protein sequence ID" value="AUR62007478-RA:cds"/>
    <property type="gene ID" value="AUR62007478"/>
</dbReference>
<accession>A0A803L6I9</accession>
<feature type="domain" description="DOG1" evidence="2">
    <location>
        <begin position="1"/>
        <end position="135"/>
    </location>
</feature>